<accession>A0AAV7UA02</accession>
<keyword evidence="2" id="KW-1185">Reference proteome</keyword>
<gene>
    <name evidence="1" type="ORF">NDU88_002268</name>
</gene>
<evidence type="ECO:0000313" key="1">
    <source>
        <dbReference type="EMBL" id="KAJ1185476.1"/>
    </source>
</evidence>
<sequence>MARGCTAQRTDQCAKVSKPARSEATAFLNDLCFFVRGRDLLLFMAIELRPVPKERASVPAQCGLVLVLRDSDLGSVVNREFPLLGNV</sequence>
<protein>
    <submittedName>
        <fullName evidence="1">Uncharacterized protein</fullName>
    </submittedName>
</protein>
<comment type="caution">
    <text evidence="1">The sequence shown here is derived from an EMBL/GenBank/DDBJ whole genome shotgun (WGS) entry which is preliminary data.</text>
</comment>
<dbReference type="AlphaFoldDB" id="A0AAV7UA02"/>
<evidence type="ECO:0000313" key="2">
    <source>
        <dbReference type="Proteomes" id="UP001066276"/>
    </source>
</evidence>
<reference evidence="1" key="1">
    <citation type="journal article" date="2022" name="bioRxiv">
        <title>Sequencing and chromosome-scale assembly of the giantPleurodeles waltlgenome.</title>
        <authorList>
            <person name="Brown T."/>
            <person name="Elewa A."/>
            <person name="Iarovenko S."/>
            <person name="Subramanian E."/>
            <person name="Araus A.J."/>
            <person name="Petzold A."/>
            <person name="Susuki M."/>
            <person name="Suzuki K.-i.T."/>
            <person name="Hayashi T."/>
            <person name="Toyoda A."/>
            <person name="Oliveira C."/>
            <person name="Osipova E."/>
            <person name="Leigh N.D."/>
            <person name="Simon A."/>
            <person name="Yun M.H."/>
        </authorList>
    </citation>
    <scope>NUCLEOTIDE SEQUENCE</scope>
    <source>
        <strain evidence="1">20211129_DDA</strain>
        <tissue evidence="1">Liver</tissue>
    </source>
</reference>
<proteinExistence type="predicted"/>
<dbReference type="Proteomes" id="UP001066276">
    <property type="component" value="Chromosome 3_1"/>
</dbReference>
<name>A0AAV7UA02_PLEWA</name>
<organism evidence="1 2">
    <name type="scientific">Pleurodeles waltl</name>
    <name type="common">Iberian ribbed newt</name>
    <dbReference type="NCBI Taxonomy" id="8319"/>
    <lineage>
        <taxon>Eukaryota</taxon>
        <taxon>Metazoa</taxon>
        <taxon>Chordata</taxon>
        <taxon>Craniata</taxon>
        <taxon>Vertebrata</taxon>
        <taxon>Euteleostomi</taxon>
        <taxon>Amphibia</taxon>
        <taxon>Batrachia</taxon>
        <taxon>Caudata</taxon>
        <taxon>Salamandroidea</taxon>
        <taxon>Salamandridae</taxon>
        <taxon>Pleurodelinae</taxon>
        <taxon>Pleurodeles</taxon>
    </lineage>
</organism>
<dbReference type="EMBL" id="JANPWB010000005">
    <property type="protein sequence ID" value="KAJ1185476.1"/>
    <property type="molecule type" value="Genomic_DNA"/>
</dbReference>